<name>A0A4S1WRN6_9SPHN</name>
<sequence length="154" mass="16326">MSSGGTANFQGDCGECTNGYYSATSQGGMQPGQSATVNGNSPQNCVIANDGGTVFAIELQQIAGIYDYQVRVDAQGPSGAFSGSMYLAFQDLTGDVYYLSVYSSTREWHEVSYNSSSAAIAKIFWSDYSFTVDGGDASRPKPQYQVVTPAEPVS</sequence>
<reference evidence="1 2" key="1">
    <citation type="submission" date="2019-04" db="EMBL/GenBank/DDBJ databases">
        <title>Sphingomonas psychrotolerans sp. nov., isolated from soil in the Tianshan Mountains, Xinjiang, China.</title>
        <authorList>
            <person name="Luo Y."/>
            <person name="Sheng H."/>
        </authorList>
    </citation>
    <scope>NUCLEOTIDE SEQUENCE [LARGE SCALE GENOMIC DNA]</scope>
    <source>
        <strain evidence="1 2">KIS18-15</strain>
    </source>
</reference>
<dbReference type="RefSeq" id="WP_135982482.1">
    <property type="nucleotide sequence ID" value="NZ_JAASQM010000001.1"/>
</dbReference>
<dbReference type="AlphaFoldDB" id="A0A4S1WRN6"/>
<organism evidence="1 2">
    <name type="scientific">Sphingomonas naasensis</name>
    <dbReference type="NCBI Taxonomy" id="1344951"/>
    <lineage>
        <taxon>Bacteria</taxon>
        <taxon>Pseudomonadati</taxon>
        <taxon>Pseudomonadota</taxon>
        <taxon>Alphaproteobacteria</taxon>
        <taxon>Sphingomonadales</taxon>
        <taxon>Sphingomonadaceae</taxon>
        <taxon>Sphingomonas</taxon>
    </lineage>
</organism>
<dbReference type="EMBL" id="SRXU01000001">
    <property type="protein sequence ID" value="TGX46051.1"/>
    <property type="molecule type" value="Genomic_DNA"/>
</dbReference>
<proteinExistence type="predicted"/>
<comment type="caution">
    <text evidence="1">The sequence shown here is derived from an EMBL/GenBank/DDBJ whole genome shotgun (WGS) entry which is preliminary data.</text>
</comment>
<dbReference type="OrthoDB" id="3078246at2"/>
<accession>A0A4S1WRN6</accession>
<evidence type="ECO:0000313" key="1">
    <source>
        <dbReference type="EMBL" id="TGX46051.1"/>
    </source>
</evidence>
<keyword evidence="2" id="KW-1185">Reference proteome</keyword>
<gene>
    <name evidence="1" type="ORF">E5A74_02445</name>
</gene>
<dbReference type="Proteomes" id="UP000309848">
    <property type="component" value="Unassembled WGS sequence"/>
</dbReference>
<protein>
    <submittedName>
        <fullName evidence="1">Uncharacterized protein</fullName>
    </submittedName>
</protein>
<evidence type="ECO:0000313" key="2">
    <source>
        <dbReference type="Proteomes" id="UP000309848"/>
    </source>
</evidence>